<protein>
    <submittedName>
        <fullName evidence="2">Uncharacterized protein</fullName>
    </submittedName>
</protein>
<dbReference type="PhylomeDB" id="A0A0G4EPE3"/>
<evidence type="ECO:0000313" key="3">
    <source>
        <dbReference type="Proteomes" id="UP000041254"/>
    </source>
</evidence>
<feature type="region of interest" description="Disordered" evidence="1">
    <location>
        <begin position="1"/>
        <end position="75"/>
    </location>
</feature>
<dbReference type="Proteomes" id="UP000041254">
    <property type="component" value="Unassembled WGS sequence"/>
</dbReference>
<evidence type="ECO:0000313" key="2">
    <source>
        <dbReference type="EMBL" id="CEL99120.1"/>
    </source>
</evidence>
<organism evidence="2 3">
    <name type="scientific">Vitrella brassicaformis (strain CCMP3155)</name>
    <dbReference type="NCBI Taxonomy" id="1169540"/>
    <lineage>
        <taxon>Eukaryota</taxon>
        <taxon>Sar</taxon>
        <taxon>Alveolata</taxon>
        <taxon>Colpodellida</taxon>
        <taxon>Vitrellaceae</taxon>
        <taxon>Vitrella</taxon>
    </lineage>
</organism>
<keyword evidence="3" id="KW-1185">Reference proteome</keyword>
<dbReference type="VEuPathDB" id="CryptoDB:Vbra_2828"/>
<evidence type="ECO:0000256" key="1">
    <source>
        <dbReference type="SAM" id="MobiDB-lite"/>
    </source>
</evidence>
<proteinExistence type="predicted"/>
<dbReference type="AlphaFoldDB" id="A0A0G4EPE3"/>
<sequence length="670" mass="70572">MPIRSDRIMEGQPNVKSSALPRRKRGGENQHMSSISSSSQMSQGSGAAPNRSGQGRGEAGGGQNRGGRGNDGVCGVAGTTGTSFRLIHQSGRRSTNEGPPLYNNSIATEAGAQCRELDIDCSRAADRVFWQAMPVNVAKRWGGRMPKLTRIWCCHPAGEGAWCLDAVTALIEGHTEGRTAMVAEKRAEAERRGEAANIPDGSVTTITFEAAELTDADMLSVGRTNPTLPPSCAQPPSLPALTSISGLTAHHRGIGNRGWRAPSLERVQAHEHIDTLGPLVGSSGCLRVLDVPSTVNQKAEVMEQVPVAEEEGQPGPLANLEDIGPIEVSGDDIANLLTLTVWSTRLQMLGSTLEARGCRRSLKSLKVKFIDFAGASHWVFGFAEALQTFASAVCIGDAPISFTSAAGSFSLMTLHSHLSPPAPSPLLKTLMRQLADQATEVAVDLRGSDLAIPPTPAMLDMARGLAFNKATSVFVLGVHQPAPAAPAPAPAPTPTHPAIAIIDQIQPMPQPSQLVLNKQTALAAGTHMADKMPNLRMLSVLGGVPAKQASEAIKAIGCERELDMVAAIDIRGVGSGGIDVGEHREGFPQTTTLVVDLTVPAGVSDFVEFICSSTRSLLQLKCKALLLELRGLDAKTRSLLESAVPAQLSSLEGTAISCSQRDDKLSIYAS</sequence>
<dbReference type="InParanoid" id="A0A0G4EPE3"/>
<dbReference type="EMBL" id="CDMY01000275">
    <property type="protein sequence ID" value="CEL99120.1"/>
    <property type="molecule type" value="Genomic_DNA"/>
</dbReference>
<reference evidence="2 3" key="1">
    <citation type="submission" date="2014-11" db="EMBL/GenBank/DDBJ databases">
        <authorList>
            <person name="Zhu J."/>
            <person name="Qi W."/>
            <person name="Song R."/>
        </authorList>
    </citation>
    <scope>NUCLEOTIDE SEQUENCE [LARGE SCALE GENOMIC DNA]</scope>
</reference>
<name>A0A0G4EPE3_VITBC</name>
<accession>A0A0G4EPE3</accession>
<feature type="compositionally biased region" description="Gly residues" evidence="1">
    <location>
        <begin position="54"/>
        <end position="72"/>
    </location>
</feature>
<feature type="compositionally biased region" description="Low complexity" evidence="1">
    <location>
        <begin position="32"/>
        <end position="53"/>
    </location>
</feature>
<gene>
    <name evidence="2" type="ORF">Vbra_2828</name>
</gene>